<feature type="transmembrane region" description="Helical" evidence="2">
    <location>
        <begin position="21"/>
        <end position="41"/>
    </location>
</feature>
<accession>A0A3B0UVR2</accession>
<reference evidence="3" key="1">
    <citation type="submission" date="2018-06" db="EMBL/GenBank/DDBJ databases">
        <authorList>
            <person name="Zhirakovskaya E."/>
        </authorList>
    </citation>
    <scope>NUCLEOTIDE SEQUENCE</scope>
</reference>
<protein>
    <submittedName>
        <fullName evidence="3">Uncharacterized protein</fullName>
    </submittedName>
</protein>
<dbReference type="EMBL" id="UOEP01000202">
    <property type="protein sequence ID" value="VAW23826.1"/>
    <property type="molecule type" value="Genomic_DNA"/>
</dbReference>
<evidence type="ECO:0000256" key="2">
    <source>
        <dbReference type="SAM" id="Phobius"/>
    </source>
</evidence>
<feature type="coiled-coil region" evidence="1">
    <location>
        <begin position="131"/>
        <end position="179"/>
    </location>
</feature>
<gene>
    <name evidence="3" type="ORF">MNBD_BACTEROID01-2390</name>
</gene>
<keyword evidence="2" id="KW-1133">Transmembrane helix</keyword>
<keyword evidence="1" id="KW-0175">Coiled coil</keyword>
<proteinExistence type="predicted"/>
<keyword evidence="2" id="KW-0812">Transmembrane</keyword>
<organism evidence="3">
    <name type="scientific">hydrothermal vent metagenome</name>
    <dbReference type="NCBI Taxonomy" id="652676"/>
    <lineage>
        <taxon>unclassified sequences</taxon>
        <taxon>metagenomes</taxon>
        <taxon>ecological metagenomes</taxon>
    </lineage>
</organism>
<name>A0A3B0UVR2_9ZZZZ</name>
<sequence>MEESTVQKKQWLGKTPKDKRNNIIVIVLASMLIALIIVFFIQRQEHISIINEINTEKDSIQVKLNEMVAGYDSLRTENDTLNDQLFFAQTKVKDLLIEINQTKKISFRKISRYQKEVSSLQKIMRNFVVQIDSLNKRNKILMTENLEVKEQYKQVKNKNKQLSHEKKRLQQNLQRAAMLEARGLFAEAINSRSKKTKYVKRAEKIRISFTLSKNVTAKRGAKNIYVRIMRPDQLLLSKSSNNLFRFEDLKIQYSAMREVNYEGKELPVALYWDNSGSPDFMAGKYTVDVFADGNNIGTTTFELK</sequence>
<evidence type="ECO:0000313" key="3">
    <source>
        <dbReference type="EMBL" id="VAW23826.1"/>
    </source>
</evidence>
<dbReference type="AlphaFoldDB" id="A0A3B0UVR2"/>
<evidence type="ECO:0000256" key="1">
    <source>
        <dbReference type="SAM" id="Coils"/>
    </source>
</evidence>
<keyword evidence="2" id="KW-0472">Membrane</keyword>